<dbReference type="HOGENOM" id="CLU_046673_1_0_10"/>
<proteinExistence type="predicted"/>
<protein>
    <recommendedName>
        <fullName evidence="1">DUF7033 domain-containing protein</fullName>
    </recommendedName>
</protein>
<reference evidence="2 3" key="1">
    <citation type="journal article" date="2007" name="Nature">
        <title>Light stimulates growth of proteorhodopsin-containing marine Flavobacteria.</title>
        <authorList>
            <person name="Gomez-Consarnau L."/>
            <person name="Gonzalez J.M."/>
            <person name="Coll-Llado M."/>
            <person name="Gourdon P."/>
            <person name="Pascher T."/>
            <person name="Neutze R."/>
            <person name="Pedros-Alio C."/>
            <person name="Pinhassi J."/>
        </authorList>
    </citation>
    <scope>NUCLEOTIDE SEQUENCE [LARGE SCALE GENOMIC DNA]</scope>
    <source>
        <strain evidence="2 3">MED217</strain>
    </source>
</reference>
<feature type="domain" description="DUF7033" evidence="1">
    <location>
        <begin position="95"/>
        <end position="181"/>
    </location>
</feature>
<dbReference type="EMBL" id="AANC01000010">
    <property type="protein sequence ID" value="EAQ48122.1"/>
    <property type="molecule type" value="Genomic_DNA"/>
</dbReference>
<evidence type="ECO:0000313" key="2">
    <source>
        <dbReference type="EMBL" id="EAQ48122.1"/>
    </source>
</evidence>
<dbReference type="eggNOG" id="COG0726">
    <property type="taxonomic scope" value="Bacteria"/>
</dbReference>
<evidence type="ECO:0000259" key="1">
    <source>
        <dbReference type="Pfam" id="PF23019"/>
    </source>
</evidence>
<dbReference type="OrthoDB" id="5573484at2"/>
<dbReference type="Proteomes" id="UP000001601">
    <property type="component" value="Unassembled WGS sequence"/>
</dbReference>
<dbReference type="STRING" id="398720.MED217_03860"/>
<keyword evidence="3" id="KW-1185">Reference proteome</keyword>
<dbReference type="RefSeq" id="WP_009779163.1">
    <property type="nucleotide sequence ID" value="NZ_CH672395.1"/>
</dbReference>
<evidence type="ECO:0000313" key="3">
    <source>
        <dbReference type="Proteomes" id="UP000001601"/>
    </source>
</evidence>
<accession>A3XQW8</accession>
<gene>
    <name evidence="2" type="ORF">MED217_03860</name>
</gene>
<comment type="caution">
    <text evidence="2">The sequence shown here is derived from an EMBL/GenBank/DDBJ whole genome shotgun (WGS) entry which is preliminary data.</text>
</comment>
<name>A3XQW8_LEEBM</name>
<dbReference type="AlphaFoldDB" id="A3XQW8"/>
<dbReference type="CDD" id="cd10931">
    <property type="entry name" value="CE4_u7"/>
    <property type="match status" value="1"/>
</dbReference>
<dbReference type="InterPro" id="IPR054297">
    <property type="entry name" value="DUF7033"/>
</dbReference>
<dbReference type="Pfam" id="PF23019">
    <property type="entry name" value="DUF7033"/>
    <property type="match status" value="1"/>
</dbReference>
<sequence length="434" mass="51184">MLLIYTHKITPRLRYTFKHICTNILGVPVKFTTAVDEFIVHDSLKLSYTNKPLGKELHIKSQELLFEQGISDIEIKVQDWRESKCFFVTGTKSALPYDIFAAAFVLLSRYEEFLPHVKDEQGRFPATESLGYQEEFLTQPVIDVWAYYFKEVLQEKYPDYNFEHRKFSFQALVDVEQAYEMYGIGIMRWVTNFLGDLVKLQFSKILLRLQVSLGLRKDPYDTFSWLINVQKNAKFKFVFFFMVGNYSTYTRNIRFNKKNFRELIKMVGDYSEIGLLLSKEALLSKRQMKLEKRRIEGINNKQLSAVRCSKYMQSLPEHYREMIQFEMKNDYSMGYPEYLGFRAGTCTPFNFYDLDYETITPLLIHPICAQASAFETSASDEKELNHELDTFFEMKEAVERVNGNFVFSFRNKSVTGKGQDQGQWKQFFRELVND</sequence>
<organism evidence="2 3">
    <name type="scientific">Leeuwenhoekiella blandensis (strain CECT 7118 / CCUG 51940 / KCTC 22103 / MED217)</name>
    <name type="common">Flavobacterium sp. (strain MED217)</name>
    <dbReference type="NCBI Taxonomy" id="398720"/>
    <lineage>
        <taxon>Bacteria</taxon>
        <taxon>Pseudomonadati</taxon>
        <taxon>Bacteroidota</taxon>
        <taxon>Flavobacteriia</taxon>
        <taxon>Flavobacteriales</taxon>
        <taxon>Flavobacteriaceae</taxon>
        <taxon>Leeuwenhoekiella</taxon>
    </lineage>
</organism>